<sequence length="296" mass="32801">MRFRNPNAASRIRAPNAGEASMPRGRVRGISFLAPAHWLEATMLAHRSSFSRAPWLILAVLPMAAGAQIFDTQFSGMMLDTTIQSMTSYNTMQTTIEDTRRHDREVYLRNARPSMRGAPPALDTVDFSVGHDPAISSEARRTFLNSIRRTNSERVVGAIAAEFDRKDVRSAFRDEAGPYGLRVDDYGDVFTAYMVTMWLIANQAPLPDVASVRAVNEQSHAVLASGGLQGSRRDRQLTAEGMMYELISAIYARQEAERVGDGATLDRMAGLARKKFLRSGMDLQAMVISDIGLVRR</sequence>
<evidence type="ECO:0000256" key="1">
    <source>
        <dbReference type="SAM" id="MobiDB-lite"/>
    </source>
</evidence>
<dbReference type="EMBL" id="JBHSHD010000015">
    <property type="protein sequence ID" value="MFC4822144.1"/>
    <property type="molecule type" value="Genomic_DNA"/>
</dbReference>
<comment type="caution">
    <text evidence="2">The sequence shown here is derived from an EMBL/GenBank/DDBJ whole genome shotgun (WGS) entry which is preliminary data.</text>
</comment>
<protein>
    <submittedName>
        <fullName evidence="2">Uncharacterized protein</fullName>
    </submittedName>
</protein>
<accession>A0ABV9R0C5</accession>
<proteinExistence type="predicted"/>
<feature type="region of interest" description="Disordered" evidence="1">
    <location>
        <begin position="1"/>
        <end position="20"/>
    </location>
</feature>
<dbReference type="RefSeq" id="WP_380022424.1">
    <property type="nucleotide sequence ID" value="NZ_JBHSHD010000015.1"/>
</dbReference>
<evidence type="ECO:0000313" key="3">
    <source>
        <dbReference type="Proteomes" id="UP001595886"/>
    </source>
</evidence>
<evidence type="ECO:0000313" key="2">
    <source>
        <dbReference type="EMBL" id="MFC4822144.1"/>
    </source>
</evidence>
<name>A0ABV9R0C5_9GAMM</name>
<keyword evidence="3" id="KW-1185">Reference proteome</keyword>
<dbReference type="Proteomes" id="UP001595886">
    <property type="component" value="Unassembled WGS sequence"/>
</dbReference>
<gene>
    <name evidence="2" type="ORF">ACFO6Q_17595</name>
</gene>
<organism evidence="2 3">
    <name type="scientific">Dokdonella ginsengisoli</name>
    <dbReference type="NCBI Taxonomy" id="363846"/>
    <lineage>
        <taxon>Bacteria</taxon>
        <taxon>Pseudomonadati</taxon>
        <taxon>Pseudomonadota</taxon>
        <taxon>Gammaproteobacteria</taxon>
        <taxon>Lysobacterales</taxon>
        <taxon>Rhodanobacteraceae</taxon>
        <taxon>Dokdonella</taxon>
    </lineage>
</organism>
<reference evidence="3" key="1">
    <citation type="journal article" date="2019" name="Int. J. Syst. Evol. Microbiol.">
        <title>The Global Catalogue of Microorganisms (GCM) 10K type strain sequencing project: providing services to taxonomists for standard genome sequencing and annotation.</title>
        <authorList>
            <consortium name="The Broad Institute Genomics Platform"/>
            <consortium name="The Broad Institute Genome Sequencing Center for Infectious Disease"/>
            <person name="Wu L."/>
            <person name="Ma J."/>
        </authorList>
    </citation>
    <scope>NUCLEOTIDE SEQUENCE [LARGE SCALE GENOMIC DNA]</scope>
    <source>
        <strain evidence="3">CCUG 30340</strain>
    </source>
</reference>